<evidence type="ECO:0000256" key="5">
    <source>
        <dbReference type="ARBA" id="ARBA00022705"/>
    </source>
</evidence>
<comment type="domain">
    <text evidence="12">Contains an N-terminal zinc-binding domain, a central core domain that contains the primase activity, and a C-terminal DnaB-binding domain.</text>
</comment>
<dbReference type="InterPro" id="IPR006295">
    <property type="entry name" value="DNA_primase_DnaG"/>
</dbReference>
<dbReference type="InterPro" id="IPR030846">
    <property type="entry name" value="DnaG_bac"/>
</dbReference>
<evidence type="ECO:0000256" key="7">
    <source>
        <dbReference type="ARBA" id="ARBA00022771"/>
    </source>
</evidence>
<dbReference type="AlphaFoldDB" id="A0A0G0EF48"/>
<dbReference type="PROSITE" id="PS50880">
    <property type="entry name" value="TOPRIM"/>
    <property type="match status" value="1"/>
</dbReference>
<evidence type="ECO:0000256" key="4">
    <source>
        <dbReference type="ARBA" id="ARBA00022695"/>
    </source>
</evidence>
<evidence type="ECO:0000256" key="11">
    <source>
        <dbReference type="ARBA" id="ARBA00023163"/>
    </source>
</evidence>
<keyword evidence="2 12" id="KW-0639">Primosome</keyword>
<gene>
    <name evidence="12" type="primary">dnaG</name>
    <name evidence="16" type="ORF">UR61_C0007G0007</name>
</gene>
<dbReference type="PATRIC" id="fig|1619093.3.peg.92"/>
<evidence type="ECO:0000259" key="15">
    <source>
        <dbReference type="PROSITE" id="PS50880"/>
    </source>
</evidence>
<dbReference type="SUPFAM" id="SSF57783">
    <property type="entry name" value="Zinc beta-ribbon"/>
    <property type="match status" value="1"/>
</dbReference>
<evidence type="ECO:0000256" key="13">
    <source>
        <dbReference type="PIRNR" id="PIRNR002811"/>
    </source>
</evidence>
<keyword evidence="11 12" id="KW-0804">Transcription</keyword>
<dbReference type="InterPro" id="IPR050219">
    <property type="entry name" value="DnaG_primase"/>
</dbReference>
<dbReference type="PANTHER" id="PTHR30313">
    <property type="entry name" value="DNA PRIMASE"/>
    <property type="match status" value="1"/>
</dbReference>
<keyword evidence="5 12" id="KW-0235">DNA replication</keyword>
<dbReference type="Pfam" id="PF13155">
    <property type="entry name" value="Toprim_2"/>
    <property type="match status" value="1"/>
</dbReference>
<dbReference type="EC" id="2.7.7.101" evidence="12"/>
<dbReference type="SMART" id="SM00493">
    <property type="entry name" value="TOPRIM"/>
    <property type="match status" value="1"/>
</dbReference>
<evidence type="ECO:0000256" key="14">
    <source>
        <dbReference type="PIRSR" id="PIRSR002811-1"/>
    </source>
</evidence>
<dbReference type="NCBIfam" id="TIGR01391">
    <property type="entry name" value="dnaG"/>
    <property type="match status" value="1"/>
</dbReference>
<dbReference type="GO" id="GO:0008270">
    <property type="term" value="F:zinc ion binding"/>
    <property type="evidence" value="ECO:0007669"/>
    <property type="project" value="UniProtKB-UniRule"/>
</dbReference>
<dbReference type="GO" id="GO:0006269">
    <property type="term" value="P:DNA replication, synthesis of primer"/>
    <property type="evidence" value="ECO:0007669"/>
    <property type="project" value="UniProtKB-UniRule"/>
</dbReference>
<comment type="function">
    <text evidence="12 13">RNA polymerase that catalyzes the synthesis of short RNA molecules used as primers for DNA polymerase during DNA replication.</text>
</comment>
<dbReference type="PIRSF" id="PIRSF002811">
    <property type="entry name" value="DnaG"/>
    <property type="match status" value="1"/>
</dbReference>
<dbReference type="GO" id="GO:0003677">
    <property type="term" value="F:DNA binding"/>
    <property type="evidence" value="ECO:0007669"/>
    <property type="project" value="UniProtKB-KW"/>
</dbReference>
<keyword evidence="7 12" id="KW-0863">Zinc-finger</keyword>
<dbReference type="InterPro" id="IPR037068">
    <property type="entry name" value="DNA_primase_core_N_sf"/>
</dbReference>
<keyword evidence="1 12" id="KW-0240">DNA-directed RNA polymerase</keyword>
<comment type="similarity">
    <text evidence="12 13">Belongs to the DnaG primase family.</text>
</comment>
<evidence type="ECO:0000256" key="3">
    <source>
        <dbReference type="ARBA" id="ARBA00022679"/>
    </source>
</evidence>
<evidence type="ECO:0000256" key="12">
    <source>
        <dbReference type="HAMAP-Rule" id="MF_00974"/>
    </source>
</evidence>
<keyword evidence="4 12" id="KW-0548">Nucleotidyltransferase</keyword>
<dbReference type="InterPro" id="IPR034151">
    <property type="entry name" value="TOPRIM_DnaG_bac"/>
</dbReference>
<dbReference type="Gene3D" id="3.90.580.10">
    <property type="entry name" value="Zinc finger, CHC2-type domain"/>
    <property type="match status" value="1"/>
</dbReference>
<dbReference type="SMART" id="SM00400">
    <property type="entry name" value="ZnF_CHCC"/>
    <property type="match status" value="1"/>
</dbReference>
<dbReference type="FunFam" id="3.90.580.10:FF:000001">
    <property type="entry name" value="DNA primase"/>
    <property type="match status" value="1"/>
</dbReference>
<dbReference type="InterPro" id="IPR006171">
    <property type="entry name" value="TOPRIM_dom"/>
</dbReference>
<accession>A0A0G0EF48</accession>
<dbReference type="GO" id="GO:0000428">
    <property type="term" value="C:DNA-directed RNA polymerase complex"/>
    <property type="evidence" value="ECO:0007669"/>
    <property type="project" value="UniProtKB-KW"/>
</dbReference>
<reference evidence="16 17" key="1">
    <citation type="journal article" date="2015" name="Nature">
        <title>rRNA introns, odd ribosomes, and small enigmatic genomes across a large radiation of phyla.</title>
        <authorList>
            <person name="Brown C.T."/>
            <person name="Hug L.A."/>
            <person name="Thomas B.C."/>
            <person name="Sharon I."/>
            <person name="Castelle C.J."/>
            <person name="Singh A."/>
            <person name="Wilkins M.J."/>
            <person name="Williams K.H."/>
            <person name="Banfield J.F."/>
        </authorList>
    </citation>
    <scope>NUCLEOTIDE SEQUENCE [LARGE SCALE GENOMIC DNA]</scope>
</reference>
<dbReference type="CDD" id="cd03364">
    <property type="entry name" value="TOPRIM_DnaG_primases"/>
    <property type="match status" value="1"/>
</dbReference>
<name>A0A0G0EF48_9BACT</name>
<evidence type="ECO:0000256" key="6">
    <source>
        <dbReference type="ARBA" id="ARBA00022723"/>
    </source>
</evidence>
<dbReference type="PANTHER" id="PTHR30313:SF2">
    <property type="entry name" value="DNA PRIMASE"/>
    <property type="match status" value="1"/>
</dbReference>
<dbReference type="InterPro" id="IPR036977">
    <property type="entry name" value="DNA_primase_Znf_CHC2"/>
</dbReference>
<dbReference type="GO" id="GO:0003899">
    <property type="term" value="F:DNA-directed RNA polymerase activity"/>
    <property type="evidence" value="ECO:0007669"/>
    <property type="project" value="UniProtKB-UniRule"/>
</dbReference>
<dbReference type="Pfam" id="PF01807">
    <property type="entry name" value="Zn_ribbon_DnaG"/>
    <property type="match status" value="1"/>
</dbReference>
<dbReference type="SUPFAM" id="SSF56731">
    <property type="entry name" value="DNA primase core"/>
    <property type="match status" value="1"/>
</dbReference>
<dbReference type="Gene3D" id="3.40.1360.10">
    <property type="match status" value="1"/>
</dbReference>
<organism evidence="16 17">
    <name type="scientific">candidate division WS6 bacterium GW2011_GWE1_34_7</name>
    <dbReference type="NCBI Taxonomy" id="1619093"/>
    <lineage>
        <taxon>Bacteria</taxon>
        <taxon>Candidatus Dojkabacteria</taxon>
    </lineage>
</organism>
<dbReference type="Proteomes" id="UP000033866">
    <property type="component" value="Unassembled WGS sequence"/>
</dbReference>
<dbReference type="EMBL" id="LBPV01000007">
    <property type="protein sequence ID" value="KKP65987.1"/>
    <property type="molecule type" value="Genomic_DNA"/>
</dbReference>
<comment type="caution">
    <text evidence="16">The sequence shown here is derived from an EMBL/GenBank/DDBJ whole genome shotgun (WGS) entry which is preliminary data.</text>
</comment>
<keyword evidence="9" id="KW-0460">Magnesium</keyword>
<feature type="zinc finger region" description="CHC2-type" evidence="12 14">
    <location>
        <begin position="38"/>
        <end position="62"/>
    </location>
</feature>
<keyword evidence="6 12" id="KW-0479">Metal-binding</keyword>
<keyword evidence="3 12" id="KW-0808">Transferase</keyword>
<dbReference type="Gene3D" id="3.90.980.10">
    <property type="entry name" value="DNA primase, catalytic core, N-terminal domain"/>
    <property type="match status" value="1"/>
</dbReference>
<comment type="catalytic activity">
    <reaction evidence="12">
        <text>ssDNA + n NTP = ssDNA/pppN(pN)n-1 hybrid + (n-1) diphosphate.</text>
        <dbReference type="EC" id="2.7.7.101"/>
    </reaction>
</comment>
<protein>
    <recommendedName>
        <fullName evidence="12 13">DNA primase</fullName>
        <ecNumber evidence="12">2.7.7.101</ecNumber>
    </recommendedName>
</protein>
<dbReference type="GO" id="GO:0005737">
    <property type="term" value="C:cytoplasm"/>
    <property type="evidence" value="ECO:0007669"/>
    <property type="project" value="TreeGrafter"/>
</dbReference>
<evidence type="ECO:0000256" key="1">
    <source>
        <dbReference type="ARBA" id="ARBA00022478"/>
    </source>
</evidence>
<sequence length="574" mass="66430">MDQSRDQIEEIRSRLDIVDIVGKYVQLKQAGKNFSGKCPFHLEKTPSFIVSPELQRYKCFGCGESGDIFNFVQKIENIDFPETLEKLAKEAGIQLKKGQTNTQYQRIEEINKRATIYFFRQLKEKKYSSVLQYIYDRGINDESIQHFGIGYSPGGIGLLNFVQKESKYSKEELLLSGLFVEKEGKIRDKFYKRIMFPIRSSSGKVIAFTGRILPNNDFGPKYMNSPETPIYHKKENVYGQYESRQEIRKQDFVIMCEGTTDVISAHQIGVKNIVAPLGTALTTEQLTKISKLTKNILFLFDSDSAGQLALERAFALSQPLSLNTYATNTKPYKDVDEMIKANPKQFKSLVKKRIDAYTYMLTEYIKDKDFNNFEDYQRTVSWIEKTLSTVKDSSLLSFYVKVGFKIAKIRPPNKPASKPFLPKNAALEKTTSQNKSKEAIFLQLVLFQQNLKLEKNIDLKFFENVKHKNVLEFVKQNPGCSREDVLTEFQEDVEIKKVLEDSIFSFSKEESTPEEISNIYDNIVREYFVRREREYNIKIASAESTGDTKESERLLEEFQNLTKEKIQYEQSSKL</sequence>
<keyword evidence="8 12" id="KW-0862">Zinc</keyword>
<feature type="domain" description="Toprim" evidence="15">
    <location>
        <begin position="251"/>
        <end position="332"/>
    </location>
</feature>
<evidence type="ECO:0000256" key="9">
    <source>
        <dbReference type="ARBA" id="ARBA00022842"/>
    </source>
</evidence>
<dbReference type="InterPro" id="IPR013264">
    <property type="entry name" value="DNAG_N"/>
</dbReference>
<dbReference type="HAMAP" id="MF_00974">
    <property type="entry name" value="DNA_primase_DnaG"/>
    <property type="match status" value="1"/>
</dbReference>
<proteinExistence type="inferred from homology"/>
<dbReference type="InterPro" id="IPR002694">
    <property type="entry name" value="Znf_CHC2"/>
</dbReference>
<dbReference type="Pfam" id="PF08275">
    <property type="entry name" value="DNAG_N"/>
    <property type="match status" value="1"/>
</dbReference>
<evidence type="ECO:0000313" key="16">
    <source>
        <dbReference type="EMBL" id="KKP65987.1"/>
    </source>
</evidence>
<evidence type="ECO:0000256" key="2">
    <source>
        <dbReference type="ARBA" id="ARBA00022515"/>
    </source>
</evidence>
<dbReference type="GO" id="GO:1990077">
    <property type="term" value="C:primosome complex"/>
    <property type="evidence" value="ECO:0007669"/>
    <property type="project" value="UniProtKB-KW"/>
</dbReference>
<comment type="cofactor">
    <cofactor evidence="12 13 14">
        <name>Zn(2+)</name>
        <dbReference type="ChEBI" id="CHEBI:29105"/>
    </cofactor>
    <text evidence="12 13 14">Binds 1 zinc ion per monomer.</text>
</comment>
<evidence type="ECO:0000313" key="17">
    <source>
        <dbReference type="Proteomes" id="UP000033866"/>
    </source>
</evidence>
<comment type="subunit">
    <text evidence="12">Monomer. Interacts with DnaB.</text>
</comment>
<keyword evidence="10 12" id="KW-0238">DNA-binding</keyword>
<evidence type="ECO:0000256" key="10">
    <source>
        <dbReference type="ARBA" id="ARBA00023125"/>
    </source>
</evidence>
<evidence type="ECO:0000256" key="8">
    <source>
        <dbReference type="ARBA" id="ARBA00022833"/>
    </source>
</evidence>